<feature type="domain" description="Glycosyltransferase subfamily 4-like N-terminal" evidence="1">
    <location>
        <begin position="17"/>
        <end position="220"/>
    </location>
</feature>
<dbReference type="Pfam" id="PF13692">
    <property type="entry name" value="Glyco_trans_1_4"/>
    <property type="match status" value="1"/>
</dbReference>
<dbReference type="Proteomes" id="UP000249769">
    <property type="component" value="Unassembled WGS sequence"/>
</dbReference>
<reference evidence="2 3" key="1">
    <citation type="submission" date="2017-08" db="EMBL/GenBank/DDBJ databases">
        <title>Infants hospitalized years apart are colonized by the same room-sourced microbial strains.</title>
        <authorList>
            <person name="Brooks B."/>
            <person name="Olm M.R."/>
            <person name="Firek B.A."/>
            <person name="Baker R."/>
            <person name="Thomas B.C."/>
            <person name="Morowitz M.J."/>
            <person name="Banfield J.F."/>
        </authorList>
    </citation>
    <scope>NUCLEOTIDE SEQUENCE [LARGE SCALE GENOMIC DNA]</scope>
    <source>
        <strain evidence="2">S2_009_000_R2_73</strain>
    </source>
</reference>
<dbReference type="Gene3D" id="3.40.50.2000">
    <property type="entry name" value="Glycogen Phosphorylase B"/>
    <property type="match status" value="2"/>
</dbReference>
<dbReference type="EMBL" id="QFOL01000006">
    <property type="protein sequence ID" value="PZP53972.1"/>
    <property type="molecule type" value="Genomic_DNA"/>
</dbReference>
<organism evidence="2 3">
    <name type="scientific">Agrobacterium fabrum</name>
    <dbReference type="NCBI Taxonomy" id="1176649"/>
    <lineage>
        <taxon>Bacteria</taxon>
        <taxon>Pseudomonadati</taxon>
        <taxon>Pseudomonadota</taxon>
        <taxon>Alphaproteobacteria</taxon>
        <taxon>Hyphomicrobiales</taxon>
        <taxon>Rhizobiaceae</taxon>
        <taxon>Rhizobium/Agrobacterium group</taxon>
        <taxon>Agrobacterium</taxon>
        <taxon>Agrobacterium tumefaciens complex</taxon>
    </lineage>
</organism>
<evidence type="ECO:0000259" key="1">
    <source>
        <dbReference type="Pfam" id="PF13579"/>
    </source>
</evidence>
<sequence>MKVAFVSAFPVVPANEGARSRILQLTRAVRSLGHEVHFLFVDGTIDAEFDRAGHEAEFGSDHLHLVSRREGSVSTRLPGDLGFDIGLTAFRAVRKVHRLLGRDSGFYNHLDEFYYPAIGRQVQDIQRRLGIDAVIVEYAFHSRAFLGLPNDVLRILDTHDSFADRHRAFINTANKYGYWFSVPLAVERRALRRADVVVAIQDEEEQTFRQLLGPEPPVVATVSHILDLGGRVEDFTASDFLFLGSGNDANVISLKGFLQNIMPLVRTARPDIRLVLAGGICGRIEDGEGILKLGRVDNLKDAFTRAPLSINPITLGTGINIKLLDALAAGVATISTRTGARGLSERYQRGVVIVEDGNHQAFADAILWLASSSDQRQDLGNRAFEDAIEWNRRQMTVLGDILHGRQSCENR</sequence>
<dbReference type="Pfam" id="PF13579">
    <property type="entry name" value="Glyco_trans_4_4"/>
    <property type="match status" value="1"/>
</dbReference>
<evidence type="ECO:0000313" key="2">
    <source>
        <dbReference type="EMBL" id="PZP53972.1"/>
    </source>
</evidence>
<dbReference type="GO" id="GO:0016757">
    <property type="term" value="F:glycosyltransferase activity"/>
    <property type="evidence" value="ECO:0007669"/>
    <property type="project" value="UniProtKB-ARBA"/>
</dbReference>
<gene>
    <name evidence="2" type="ORF">DI595_01770</name>
</gene>
<dbReference type="AlphaFoldDB" id="A0A2W5HEK9"/>
<dbReference type="PANTHER" id="PTHR12526">
    <property type="entry name" value="GLYCOSYLTRANSFERASE"/>
    <property type="match status" value="1"/>
</dbReference>
<keyword evidence="2" id="KW-0808">Transferase</keyword>
<comment type="caution">
    <text evidence="2">The sequence shown here is derived from an EMBL/GenBank/DDBJ whole genome shotgun (WGS) entry which is preliminary data.</text>
</comment>
<dbReference type="CDD" id="cd03801">
    <property type="entry name" value="GT4_PimA-like"/>
    <property type="match status" value="1"/>
</dbReference>
<protein>
    <submittedName>
        <fullName evidence="2">Glycosyl transferase family 1</fullName>
    </submittedName>
</protein>
<name>A0A2W5HEK9_9HYPH</name>
<evidence type="ECO:0000313" key="3">
    <source>
        <dbReference type="Proteomes" id="UP000249769"/>
    </source>
</evidence>
<proteinExistence type="predicted"/>
<dbReference type="InterPro" id="IPR028098">
    <property type="entry name" value="Glyco_trans_4-like_N"/>
</dbReference>
<dbReference type="SUPFAM" id="SSF53756">
    <property type="entry name" value="UDP-Glycosyltransferase/glycogen phosphorylase"/>
    <property type="match status" value="1"/>
</dbReference>
<accession>A0A2W5HEK9</accession>